<keyword evidence="1" id="KW-0802">TPR repeat</keyword>
<dbReference type="PROSITE" id="PS50005">
    <property type="entry name" value="TPR"/>
    <property type="match status" value="1"/>
</dbReference>
<protein>
    <submittedName>
        <fullName evidence="2">Tetratricopeptide repeat protein</fullName>
    </submittedName>
</protein>
<dbReference type="Gene3D" id="3.10.450.50">
    <property type="match status" value="1"/>
</dbReference>
<name>A0ABW1L0I5_9BACL</name>
<dbReference type="InterPro" id="IPR004027">
    <property type="entry name" value="SEC_C_motif"/>
</dbReference>
<dbReference type="Gene3D" id="1.25.40.10">
    <property type="entry name" value="Tetratricopeptide repeat domain"/>
    <property type="match status" value="1"/>
</dbReference>
<accession>A0ABW1L0I5</accession>
<dbReference type="Proteomes" id="UP001596170">
    <property type="component" value="Unassembled WGS sequence"/>
</dbReference>
<evidence type="ECO:0000313" key="2">
    <source>
        <dbReference type="EMBL" id="MFC6037828.1"/>
    </source>
</evidence>
<dbReference type="EMBL" id="JBHSRI010000002">
    <property type="protein sequence ID" value="MFC6037828.1"/>
    <property type="molecule type" value="Genomic_DNA"/>
</dbReference>
<dbReference type="Pfam" id="PF02810">
    <property type="entry name" value="SEC-C"/>
    <property type="match status" value="1"/>
</dbReference>
<feature type="repeat" description="TPR" evidence="1">
    <location>
        <begin position="467"/>
        <end position="500"/>
    </location>
</feature>
<dbReference type="InterPro" id="IPR011990">
    <property type="entry name" value="TPR-like_helical_dom_sf"/>
</dbReference>
<evidence type="ECO:0000256" key="1">
    <source>
        <dbReference type="PROSITE-ProRule" id="PRU00339"/>
    </source>
</evidence>
<proteinExistence type="predicted"/>
<dbReference type="InterPro" id="IPR019734">
    <property type="entry name" value="TPR_rpt"/>
</dbReference>
<dbReference type="RefSeq" id="WP_377731820.1">
    <property type="nucleotide sequence ID" value="NZ_JBHSRI010000002.1"/>
</dbReference>
<sequence length="606" mass="69192">MVGRNDPCTCGSGKKYKKCCGKNNVVELSSVINGELARISNGFIENGLSPREYGELDIRTRQWHSELRDLFEEELIDVLALDSYYYLDRNELWTNYLKKQISKHPRKQVIDVLTSWQQPFLLFGQITQELETELIVKDDLKDITYSIPGKITESHIGEWMLGIVLPDARHGDFGLAGTDGIIFIPDDSTGLVGQIRAIMKSPDMDVLNIYRLFVQMEHVFDLTPFQQQVVDLTQQYLADHSYEEQIVLPMLSAFLLKNEVKAKKPSAVAAGMIQVAHDFQLIGSSYSTLKEVGEYFNVSSATVSKYREQVGDFMMATMAQVNKEDSEQQSFQVLSTDMGADPRATERFMWEMVMRSKQQSFDTIETLNAHMKEKMDEEYEPINEDEQAQLLCYKAYEAETEELRIQLTNEAAAIQPNNADVHLLLAQQCTNKVEQENHYLKGIIASLKMAELSIEQAWQNVLNRPYLRALFSYGAWLMTEKRHKEAVENFHHILEVNSDDHQGVRWLMAAAYVDLGLSVEAERVLNEMDSDDHQAIFYYIERAIDRSESDLASNSADSKYGENLNKHVNAMLAEGKHPGAFPRTLNLQSGSKDEAKLIYWLLSELL</sequence>
<evidence type="ECO:0000313" key="3">
    <source>
        <dbReference type="Proteomes" id="UP001596170"/>
    </source>
</evidence>
<dbReference type="SUPFAM" id="SSF103642">
    <property type="entry name" value="Sec-C motif"/>
    <property type="match status" value="1"/>
</dbReference>
<organism evidence="2 3">
    <name type="scientific">Paenisporosarcina macmurdoensis</name>
    <dbReference type="NCBI Taxonomy" id="212659"/>
    <lineage>
        <taxon>Bacteria</taxon>
        <taxon>Bacillati</taxon>
        <taxon>Bacillota</taxon>
        <taxon>Bacilli</taxon>
        <taxon>Bacillales</taxon>
        <taxon>Caryophanaceae</taxon>
        <taxon>Paenisporosarcina</taxon>
    </lineage>
</organism>
<gene>
    <name evidence="2" type="ORF">ACFPYN_00045</name>
</gene>
<dbReference type="SUPFAM" id="SSF48452">
    <property type="entry name" value="TPR-like"/>
    <property type="match status" value="1"/>
</dbReference>
<reference evidence="3" key="1">
    <citation type="journal article" date="2019" name="Int. J. Syst. Evol. Microbiol.">
        <title>The Global Catalogue of Microorganisms (GCM) 10K type strain sequencing project: providing services to taxonomists for standard genome sequencing and annotation.</title>
        <authorList>
            <consortium name="The Broad Institute Genomics Platform"/>
            <consortium name="The Broad Institute Genome Sequencing Center for Infectious Disease"/>
            <person name="Wu L."/>
            <person name="Ma J."/>
        </authorList>
    </citation>
    <scope>NUCLEOTIDE SEQUENCE [LARGE SCALE GENOMIC DNA]</scope>
    <source>
        <strain evidence="3">CCUG 54527</strain>
    </source>
</reference>
<keyword evidence="3" id="KW-1185">Reference proteome</keyword>
<comment type="caution">
    <text evidence="2">The sequence shown here is derived from an EMBL/GenBank/DDBJ whole genome shotgun (WGS) entry which is preliminary data.</text>
</comment>